<organism evidence="1 2">
    <name type="scientific">Schizopora paradoxa</name>
    <dbReference type="NCBI Taxonomy" id="27342"/>
    <lineage>
        <taxon>Eukaryota</taxon>
        <taxon>Fungi</taxon>
        <taxon>Dikarya</taxon>
        <taxon>Basidiomycota</taxon>
        <taxon>Agaricomycotina</taxon>
        <taxon>Agaricomycetes</taxon>
        <taxon>Hymenochaetales</taxon>
        <taxon>Schizoporaceae</taxon>
        <taxon>Schizopora</taxon>
    </lineage>
</organism>
<keyword evidence="2" id="KW-1185">Reference proteome</keyword>
<accession>A0A0H2R1C7</accession>
<evidence type="ECO:0000313" key="1">
    <source>
        <dbReference type="EMBL" id="KLO05127.1"/>
    </source>
</evidence>
<dbReference type="Proteomes" id="UP000053477">
    <property type="component" value="Unassembled WGS sequence"/>
</dbReference>
<dbReference type="Gene3D" id="3.30.420.10">
    <property type="entry name" value="Ribonuclease H-like superfamily/Ribonuclease H"/>
    <property type="match status" value="1"/>
</dbReference>
<evidence type="ECO:0008006" key="3">
    <source>
        <dbReference type="Google" id="ProtNLM"/>
    </source>
</evidence>
<dbReference type="EMBL" id="KQ086359">
    <property type="protein sequence ID" value="KLO05127.1"/>
    <property type="molecule type" value="Genomic_DNA"/>
</dbReference>
<sequence>MLLRTALLATLEDQGLQHDEIVFAQDNKAKKWFDNNRVRLLPWPVQSPYMNIIENA</sequence>
<reference evidence="1 2" key="1">
    <citation type="submission" date="2015-04" db="EMBL/GenBank/DDBJ databases">
        <title>Complete genome sequence of Schizopora paradoxa KUC8140, a cosmopolitan wood degrader in East Asia.</title>
        <authorList>
            <consortium name="DOE Joint Genome Institute"/>
            <person name="Min B."/>
            <person name="Park H."/>
            <person name="Jang Y."/>
            <person name="Kim J.-J."/>
            <person name="Kim K.H."/>
            <person name="Pangilinan J."/>
            <person name="Lipzen A."/>
            <person name="Riley R."/>
            <person name="Grigoriev I.V."/>
            <person name="Spatafora J.W."/>
            <person name="Choi I.-G."/>
        </authorList>
    </citation>
    <scope>NUCLEOTIDE SEQUENCE [LARGE SCALE GENOMIC DNA]</scope>
    <source>
        <strain evidence="1 2">KUC8140</strain>
    </source>
</reference>
<dbReference type="AlphaFoldDB" id="A0A0H2R1C7"/>
<proteinExistence type="predicted"/>
<gene>
    <name evidence="1" type="ORF">SCHPADRAFT_839742</name>
</gene>
<dbReference type="OrthoDB" id="3242359at2759"/>
<dbReference type="GO" id="GO:0003676">
    <property type="term" value="F:nucleic acid binding"/>
    <property type="evidence" value="ECO:0007669"/>
    <property type="project" value="InterPro"/>
</dbReference>
<dbReference type="InterPro" id="IPR036397">
    <property type="entry name" value="RNaseH_sf"/>
</dbReference>
<evidence type="ECO:0000313" key="2">
    <source>
        <dbReference type="Proteomes" id="UP000053477"/>
    </source>
</evidence>
<protein>
    <recommendedName>
        <fullName evidence="3">Tc1-like transposase DDE domain-containing protein</fullName>
    </recommendedName>
</protein>
<dbReference type="InParanoid" id="A0A0H2R1C7"/>
<name>A0A0H2R1C7_9AGAM</name>